<evidence type="ECO:0000256" key="1">
    <source>
        <dbReference type="SAM" id="MobiDB-lite"/>
    </source>
</evidence>
<gene>
    <name evidence="2" type="ORF">DV711_03625</name>
</gene>
<dbReference type="OrthoDB" id="6118011at2"/>
<sequence length="210" mass="22395">MNLEIPLQAKVSDILKTVENAEEGSHIYCSSERHFSLLKICLVKLQKSDLSIYLLDQHGFTVKQVSAHRKSAATPEAVASQESVSVEGSAAPVQNESEPAPENPDATAPVQPEPVAVSPQASPEAEAAAPAEAVVEQGLNHQQISAVRDLEQALRKCKELQLLLVGFSDGLVAVPEALGYGTAAISSAEALEVEAFDVYRGYEADDEPSY</sequence>
<dbReference type="Proteomes" id="UP000253769">
    <property type="component" value="Unassembled WGS sequence"/>
</dbReference>
<evidence type="ECO:0000313" key="2">
    <source>
        <dbReference type="EMBL" id="RDE24692.1"/>
    </source>
</evidence>
<organism evidence="2 3">
    <name type="scientific">Motiliproteus coralliicola</name>
    <dbReference type="NCBI Taxonomy" id="2283196"/>
    <lineage>
        <taxon>Bacteria</taxon>
        <taxon>Pseudomonadati</taxon>
        <taxon>Pseudomonadota</taxon>
        <taxon>Gammaproteobacteria</taxon>
        <taxon>Oceanospirillales</taxon>
        <taxon>Oceanospirillaceae</taxon>
        <taxon>Motiliproteus</taxon>
    </lineage>
</organism>
<evidence type="ECO:0000313" key="3">
    <source>
        <dbReference type="Proteomes" id="UP000253769"/>
    </source>
</evidence>
<reference evidence="2 3" key="1">
    <citation type="submission" date="2018-07" db="EMBL/GenBank/DDBJ databases">
        <title>Motiliproteus coralliicola sp. nov., a bacterium isolated from Coral.</title>
        <authorList>
            <person name="Wang G."/>
        </authorList>
    </citation>
    <scope>NUCLEOTIDE SEQUENCE [LARGE SCALE GENOMIC DNA]</scope>
    <source>
        <strain evidence="2 3">C34</strain>
    </source>
</reference>
<dbReference type="EMBL" id="QQOH01000001">
    <property type="protein sequence ID" value="RDE24692.1"/>
    <property type="molecule type" value="Genomic_DNA"/>
</dbReference>
<accession>A0A369WSN0</accession>
<keyword evidence="3" id="KW-1185">Reference proteome</keyword>
<proteinExistence type="predicted"/>
<comment type="caution">
    <text evidence="2">The sequence shown here is derived from an EMBL/GenBank/DDBJ whole genome shotgun (WGS) entry which is preliminary data.</text>
</comment>
<protein>
    <submittedName>
        <fullName evidence="2">Uncharacterized protein</fullName>
    </submittedName>
</protein>
<feature type="region of interest" description="Disordered" evidence="1">
    <location>
        <begin position="73"/>
        <end position="128"/>
    </location>
</feature>
<feature type="compositionally biased region" description="Polar residues" evidence="1">
    <location>
        <begin position="80"/>
        <end position="97"/>
    </location>
</feature>
<dbReference type="RefSeq" id="WP_114694279.1">
    <property type="nucleotide sequence ID" value="NZ_QQOH01000001.1"/>
</dbReference>
<name>A0A369WSN0_9GAMM</name>
<feature type="compositionally biased region" description="Low complexity" evidence="1">
    <location>
        <begin position="116"/>
        <end position="128"/>
    </location>
</feature>
<dbReference type="AlphaFoldDB" id="A0A369WSN0"/>